<evidence type="ECO:0000313" key="1">
    <source>
        <dbReference type="EMBL" id="KAH7861355.1"/>
    </source>
</evidence>
<protein>
    <submittedName>
        <fullName evidence="1">Uncharacterized protein</fullName>
    </submittedName>
</protein>
<sequence>MTTTTPKCSHVIAGDEPLFMASSMIIGCDVVNGKYSSTILTSASLLRTSPEINTIADNINLMYIYPTENHVKAICTDMIFTTISLFLKWRLITDTELSTASLEGLDDSFSLRSNEELGVDSDVIRICPGDMVVALERFFEKPNDLMAAPGRLSLDSCNLDCKELFRANCKISMCGIGGPLINLYGEVIGITFYDELCTPFLPTSIVSKCLENFKKDSFCRPWLGLGMTNLYAASLLECEKVRLRFPDISNGVFIEEVVEGSPAEHAGLCSNNIIIQFGGNPVKSFLELCVRMLEKTGVTVEIVLVRDTCQQPLHIAMKVDETSLENLYGWPLPKEFRRRTKRIR</sequence>
<reference evidence="1 2" key="1">
    <citation type="journal article" date="2021" name="Hortic Res">
        <title>High-quality reference genome and annotation aids understanding of berry development for evergreen blueberry (Vaccinium darrowii).</title>
        <authorList>
            <person name="Yu J."/>
            <person name="Hulse-Kemp A.M."/>
            <person name="Babiker E."/>
            <person name="Staton M."/>
        </authorList>
    </citation>
    <scope>NUCLEOTIDE SEQUENCE [LARGE SCALE GENOMIC DNA]</scope>
    <source>
        <strain evidence="2">cv. NJ 8807/NJ 8810</strain>
        <tissue evidence="1">Young leaf</tissue>
    </source>
</reference>
<accession>A0ACB7Z610</accession>
<evidence type="ECO:0000313" key="2">
    <source>
        <dbReference type="Proteomes" id="UP000828048"/>
    </source>
</evidence>
<keyword evidence="2" id="KW-1185">Reference proteome</keyword>
<name>A0ACB7Z610_9ERIC</name>
<gene>
    <name evidence="1" type="ORF">Vadar_025099</name>
</gene>
<dbReference type="EMBL" id="CM037154">
    <property type="protein sequence ID" value="KAH7861355.1"/>
    <property type="molecule type" value="Genomic_DNA"/>
</dbReference>
<comment type="caution">
    <text evidence="1">The sequence shown here is derived from an EMBL/GenBank/DDBJ whole genome shotgun (WGS) entry which is preliminary data.</text>
</comment>
<dbReference type="Proteomes" id="UP000828048">
    <property type="component" value="Chromosome 4"/>
</dbReference>
<proteinExistence type="predicted"/>
<organism evidence="1 2">
    <name type="scientific">Vaccinium darrowii</name>
    <dbReference type="NCBI Taxonomy" id="229202"/>
    <lineage>
        <taxon>Eukaryota</taxon>
        <taxon>Viridiplantae</taxon>
        <taxon>Streptophyta</taxon>
        <taxon>Embryophyta</taxon>
        <taxon>Tracheophyta</taxon>
        <taxon>Spermatophyta</taxon>
        <taxon>Magnoliopsida</taxon>
        <taxon>eudicotyledons</taxon>
        <taxon>Gunneridae</taxon>
        <taxon>Pentapetalae</taxon>
        <taxon>asterids</taxon>
        <taxon>Ericales</taxon>
        <taxon>Ericaceae</taxon>
        <taxon>Vaccinioideae</taxon>
        <taxon>Vaccinieae</taxon>
        <taxon>Vaccinium</taxon>
    </lineage>
</organism>